<dbReference type="Proteomes" id="UP000224413">
    <property type="component" value="Unassembled WGS sequence"/>
</dbReference>
<protein>
    <submittedName>
        <fullName evidence="1">Uncharacterized protein</fullName>
    </submittedName>
</protein>
<comment type="caution">
    <text evidence="1">The sequence shown here is derived from an EMBL/GenBank/DDBJ whole genome shotgun (WGS) entry which is preliminary data.</text>
</comment>
<evidence type="ECO:0000313" key="2">
    <source>
        <dbReference type="Proteomes" id="UP000224413"/>
    </source>
</evidence>
<accession>A0A9X6ZZH7</accession>
<feature type="non-terminal residue" evidence="1">
    <location>
        <position position="120"/>
    </location>
</feature>
<evidence type="ECO:0000313" key="1">
    <source>
        <dbReference type="EMBL" id="PFK18569.1"/>
    </source>
</evidence>
<dbReference type="AlphaFoldDB" id="A0A9X6ZZH7"/>
<proteinExistence type="predicted"/>
<dbReference type="RefSeq" id="WP_141540646.1">
    <property type="nucleotide sequence ID" value="NZ_NUWJ01000105.1"/>
</dbReference>
<name>A0A9X6ZZH7_BACCE</name>
<dbReference type="EMBL" id="NUWJ01000105">
    <property type="protein sequence ID" value="PFK18569.1"/>
    <property type="molecule type" value="Genomic_DNA"/>
</dbReference>
<gene>
    <name evidence="1" type="ORF">COI98_12565</name>
</gene>
<organism evidence="1 2">
    <name type="scientific">Bacillus cereus</name>
    <dbReference type="NCBI Taxonomy" id="1396"/>
    <lineage>
        <taxon>Bacteria</taxon>
        <taxon>Bacillati</taxon>
        <taxon>Bacillota</taxon>
        <taxon>Bacilli</taxon>
        <taxon>Bacillales</taxon>
        <taxon>Bacillaceae</taxon>
        <taxon>Bacillus</taxon>
        <taxon>Bacillus cereus group</taxon>
    </lineage>
</organism>
<reference evidence="1 2" key="1">
    <citation type="submission" date="2017-09" db="EMBL/GenBank/DDBJ databases">
        <title>Large-scale bioinformatics analysis of Bacillus genomes uncovers conserved roles of natural products in bacterial physiology.</title>
        <authorList>
            <consortium name="Agbiome Team Llc"/>
            <person name="Bleich R.M."/>
            <person name="Grubbs K.J."/>
            <person name="Santa Maria K.C."/>
            <person name="Allen S.E."/>
            <person name="Farag S."/>
            <person name="Shank E.A."/>
            <person name="Bowers A."/>
        </authorList>
    </citation>
    <scope>NUCLEOTIDE SEQUENCE [LARGE SCALE GENOMIC DNA]</scope>
    <source>
        <strain evidence="1 2">AFS083741</strain>
    </source>
</reference>
<sequence length="120" mass="13086">MFKKTAAKKTAAGIMTIGIALSTTMIYSPTKALAWYTPDSPGYDEIVISSNNSLQNPARPKGDLNYYVKGYVAPDGKVTLVGPFTGEVFNGQEIEIVDPFKGNYKLKIKVVKSEKPEPKP</sequence>